<dbReference type="Pfam" id="PF06580">
    <property type="entry name" value="His_kinase"/>
    <property type="match status" value="1"/>
</dbReference>
<evidence type="ECO:0000256" key="5">
    <source>
        <dbReference type="ARBA" id="ARBA00022692"/>
    </source>
</evidence>
<evidence type="ECO:0000256" key="1">
    <source>
        <dbReference type="ARBA" id="ARBA00004651"/>
    </source>
</evidence>
<dbReference type="InterPro" id="IPR036890">
    <property type="entry name" value="HATPase_C_sf"/>
</dbReference>
<evidence type="ECO:0000256" key="7">
    <source>
        <dbReference type="ARBA" id="ARBA00022777"/>
    </source>
</evidence>
<feature type="transmembrane region" description="Helical" evidence="13">
    <location>
        <begin position="278"/>
        <end position="299"/>
    </location>
</feature>
<keyword evidence="2" id="KW-1003">Cell membrane</keyword>
<reference evidence="15 16" key="1">
    <citation type="journal article" date="2019" name="Anaerobe">
        <title>Detection of Robinsoniella peoriensis in multiple bone samples of a trauma patient.</title>
        <authorList>
            <person name="Schrottner P."/>
            <person name="Hartwich K."/>
            <person name="Bunk B."/>
            <person name="Schober I."/>
            <person name="Helbig S."/>
            <person name="Rudolph W.W."/>
            <person name="Gunzer F."/>
        </authorList>
    </citation>
    <scope>NUCLEOTIDE SEQUENCE [LARGE SCALE GENOMIC DNA]</scope>
    <source>
        <strain evidence="15 16">DSM 106044</strain>
    </source>
</reference>
<keyword evidence="16" id="KW-1185">Reference proteome</keyword>
<evidence type="ECO:0000313" key="15">
    <source>
        <dbReference type="EMBL" id="TLD01949.1"/>
    </source>
</evidence>
<keyword evidence="3" id="KW-0597">Phosphoprotein</keyword>
<keyword evidence="7 15" id="KW-0418">Kinase</keyword>
<dbReference type="InterPro" id="IPR050640">
    <property type="entry name" value="Bact_2-comp_sensor_kinase"/>
</dbReference>
<evidence type="ECO:0000256" key="9">
    <source>
        <dbReference type="ARBA" id="ARBA00022989"/>
    </source>
</evidence>
<proteinExistence type="predicted"/>
<keyword evidence="6" id="KW-0547">Nucleotide-binding</keyword>
<gene>
    <name evidence="15" type="primary">ypdA_7</name>
    <name evidence="15" type="ORF">DSM106044_01167</name>
</gene>
<dbReference type="GO" id="GO:0005524">
    <property type="term" value="F:ATP binding"/>
    <property type="evidence" value="ECO:0007669"/>
    <property type="project" value="UniProtKB-KW"/>
</dbReference>
<keyword evidence="4 15" id="KW-0808">Transferase</keyword>
<keyword evidence="5 13" id="KW-0812">Transmembrane</keyword>
<protein>
    <submittedName>
        <fullName evidence="15">Sensor histidine kinase YpdA</fullName>
        <ecNumber evidence="15">2.7.13.3</ecNumber>
    </submittedName>
</protein>
<feature type="domain" description="Signal transduction histidine kinase internal region" evidence="14">
    <location>
        <begin position="365"/>
        <end position="442"/>
    </location>
</feature>
<dbReference type="Gene3D" id="3.30.565.10">
    <property type="entry name" value="Histidine kinase-like ATPase, C-terminal domain"/>
    <property type="match status" value="1"/>
</dbReference>
<evidence type="ECO:0000313" key="16">
    <source>
        <dbReference type="Proteomes" id="UP000306509"/>
    </source>
</evidence>
<dbReference type="PANTHER" id="PTHR34220">
    <property type="entry name" value="SENSOR HISTIDINE KINASE YPDA"/>
    <property type="match status" value="1"/>
</dbReference>
<dbReference type="STRING" id="180332.GCA_000797495_04389"/>
<dbReference type="EC" id="2.7.13.3" evidence="15"/>
<dbReference type="Proteomes" id="UP000306509">
    <property type="component" value="Unassembled WGS sequence"/>
</dbReference>
<dbReference type="GO" id="GO:0000155">
    <property type="term" value="F:phosphorelay sensor kinase activity"/>
    <property type="evidence" value="ECO:0007669"/>
    <property type="project" value="InterPro"/>
</dbReference>
<dbReference type="RefSeq" id="WP_044293387.1">
    <property type="nucleotide sequence ID" value="NZ_JTGN01000001.1"/>
</dbReference>
<dbReference type="InterPro" id="IPR010559">
    <property type="entry name" value="Sig_transdc_His_kin_internal"/>
</dbReference>
<keyword evidence="10" id="KW-0902">Two-component regulatory system</keyword>
<evidence type="ECO:0000256" key="12">
    <source>
        <dbReference type="SAM" id="Coils"/>
    </source>
</evidence>
<evidence type="ECO:0000256" key="4">
    <source>
        <dbReference type="ARBA" id="ARBA00022679"/>
    </source>
</evidence>
<keyword evidence="9 13" id="KW-1133">Transmembrane helix</keyword>
<comment type="subcellular location">
    <subcellularLocation>
        <location evidence="1">Cell membrane</location>
        <topology evidence="1">Multi-pass membrane protein</topology>
    </subcellularLocation>
</comment>
<evidence type="ECO:0000259" key="14">
    <source>
        <dbReference type="Pfam" id="PF06580"/>
    </source>
</evidence>
<accession>A0A4U8QBB1</accession>
<evidence type="ECO:0000256" key="2">
    <source>
        <dbReference type="ARBA" id="ARBA00022475"/>
    </source>
</evidence>
<comment type="caution">
    <text evidence="15">The sequence shown here is derived from an EMBL/GenBank/DDBJ whole genome shotgun (WGS) entry which is preliminary data.</text>
</comment>
<evidence type="ECO:0000256" key="11">
    <source>
        <dbReference type="ARBA" id="ARBA00023136"/>
    </source>
</evidence>
<dbReference type="SUPFAM" id="SSF55874">
    <property type="entry name" value="ATPase domain of HSP90 chaperone/DNA topoisomerase II/histidine kinase"/>
    <property type="match status" value="1"/>
</dbReference>
<evidence type="ECO:0000256" key="10">
    <source>
        <dbReference type="ARBA" id="ARBA00023012"/>
    </source>
</evidence>
<evidence type="ECO:0000256" key="8">
    <source>
        <dbReference type="ARBA" id="ARBA00022840"/>
    </source>
</evidence>
<sequence>MKITKWLFYKKRGSFAKMTLRILVPVVLLLLAVLVIMFRGMQQARTLAYQYIKDTAELYVTQINRDIEQIHAEQITRMSRELDIAQIPSDIGPTDGKYYSLLLNVMEQNQILKIRYAEASNFYVYDSNADLLILDTGIYYRSSQKSEKIKRLLSFLKEGRNENIAKWTYFYDGEKDYIAGLCYVDGVASGCLIPVEWIFHNLIQKTKGYQVVPFIQKPDGNIMTVEDTQTYDYNDLIKKSMAKDQRELYSYKIGYSGRIYMIIHPEHGILENVIQMQMFLTILAALIAAGLLFGAYNYYRKILIPMRQFIDGLKRTEEEQWINENGSNNIIELEQASNEFKGLLRKIKQLKIEIYEKELERQKIELDYIQEQINPHFFLNCLSIIHGIAEEANESRIVTITGMLSDYMRYIFRDASSKRTVSEELKHVMNYIRIQKLRYGDSAFAFEVIQDDDVSACLLPALLLQTLVENAVIHAVSLDQHIEITMYLALEEHEDGKYMYVTLSDTGKGFPAKVLKALEEGENIVYDGRRHVGLQNAVQRLRLMYRDKAQIHFSNMDEGFGAVTEIILPVEEF</sequence>
<keyword evidence="11 13" id="KW-0472">Membrane</keyword>
<dbReference type="PANTHER" id="PTHR34220:SF11">
    <property type="entry name" value="SENSOR PROTEIN KINASE HPTS"/>
    <property type="match status" value="1"/>
</dbReference>
<keyword evidence="12" id="KW-0175">Coiled coil</keyword>
<dbReference type="AlphaFoldDB" id="A0A4U8QBB1"/>
<keyword evidence="8" id="KW-0067">ATP-binding</keyword>
<dbReference type="GO" id="GO:0005886">
    <property type="term" value="C:plasma membrane"/>
    <property type="evidence" value="ECO:0007669"/>
    <property type="project" value="UniProtKB-SubCell"/>
</dbReference>
<feature type="coiled-coil region" evidence="12">
    <location>
        <begin position="333"/>
        <end position="372"/>
    </location>
</feature>
<evidence type="ECO:0000256" key="6">
    <source>
        <dbReference type="ARBA" id="ARBA00022741"/>
    </source>
</evidence>
<evidence type="ECO:0000256" key="3">
    <source>
        <dbReference type="ARBA" id="ARBA00022553"/>
    </source>
</evidence>
<organism evidence="15 16">
    <name type="scientific">Robinsoniella peoriensis</name>
    <dbReference type="NCBI Taxonomy" id="180332"/>
    <lineage>
        <taxon>Bacteria</taxon>
        <taxon>Bacillati</taxon>
        <taxon>Bacillota</taxon>
        <taxon>Clostridia</taxon>
        <taxon>Lachnospirales</taxon>
        <taxon>Lachnospiraceae</taxon>
        <taxon>Robinsoniella</taxon>
    </lineage>
</organism>
<name>A0A4U8QBB1_9FIRM</name>
<evidence type="ECO:0000256" key="13">
    <source>
        <dbReference type="SAM" id="Phobius"/>
    </source>
</evidence>
<dbReference type="EMBL" id="QGQD01000024">
    <property type="protein sequence ID" value="TLD01949.1"/>
    <property type="molecule type" value="Genomic_DNA"/>
</dbReference>